<organism evidence="1 2">
    <name type="scientific">Tenacibaculum geojense</name>
    <dbReference type="NCBI Taxonomy" id="915352"/>
    <lineage>
        <taxon>Bacteria</taxon>
        <taxon>Pseudomonadati</taxon>
        <taxon>Bacteroidota</taxon>
        <taxon>Flavobacteriia</taxon>
        <taxon>Flavobacteriales</taxon>
        <taxon>Flavobacteriaceae</taxon>
        <taxon>Tenacibaculum</taxon>
    </lineage>
</organism>
<dbReference type="EMBL" id="JBHTJR010000012">
    <property type="protein sequence ID" value="MFD0991700.1"/>
    <property type="molecule type" value="Genomic_DNA"/>
</dbReference>
<accession>A0ABW3JP94</accession>
<evidence type="ECO:0000313" key="2">
    <source>
        <dbReference type="Proteomes" id="UP001597062"/>
    </source>
</evidence>
<name>A0ABW3JP94_9FLAO</name>
<evidence type="ECO:0000313" key="1">
    <source>
        <dbReference type="EMBL" id="MFD0991700.1"/>
    </source>
</evidence>
<keyword evidence="2" id="KW-1185">Reference proteome</keyword>
<dbReference type="Proteomes" id="UP001597062">
    <property type="component" value="Unassembled WGS sequence"/>
</dbReference>
<reference evidence="2" key="1">
    <citation type="journal article" date="2019" name="Int. J. Syst. Evol. Microbiol.">
        <title>The Global Catalogue of Microorganisms (GCM) 10K type strain sequencing project: providing services to taxonomists for standard genome sequencing and annotation.</title>
        <authorList>
            <consortium name="The Broad Institute Genomics Platform"/>
            <consortium name="The Broad Institute Genome Sequencing Center for Infectious Disease"/>
            <person name="Wu L."/>
            <person name="Ma J."/>
        </authorList>
    </citation>
    <scope>NUCLEOTIDE SEQUENCE [LARGE SCALE GENOMIC DNA]</scope>
    <source>
        <strain evidence="2">CCUG 60527</strain>
    </source>
</reference>
<comment type="caution">
    <text evidence="1">The sequence shown here is derived from an EMBL/GenBank/DDBJ whole genome shotgun (WGS) entry which is preliminary data.</text>
</comment>
<sequence length="143" mass="16662">MKDMIEMVLKVHNVSKQIAIIILLSFLVSCKVTKRATVVNGTYTFERHESKSRFSSINVEAYDYEYKNGLNAGVTVNDVYFDIKFDKEKKIIPLQIKASPNNKFNVRVLFPSRHSVKIDEFYFKRGDSIIIKAYLKEDNRPVY</sequence>
<evidence type="ECO:0008006" key="3">
    <source>
        <dbReference type="Google" id="ProtNLM"/>
    </source>
</evidence>
<gene>
    <name evidence="1" type="ORF">ACFQ1U_00640</name>
</gene>
<proteinExistence type="predicted"/>
<protein>
    <recommendedName>
        <fullName evidence="3">Lipoprotein</fullName>
    </recommendedName>
</protein>
<dbReference type="PROSITE" id="PS51257">
    <property type="entry name" value="PROKAR_LIPOPROTEIN"/>
    <property type="match status" value="1"/>
</dbReference>